<dbReference type="PIRSF" id="PIRSF037226">
    <property type="entry name" value="Amidohydrolase_ACY1L2_prd"/>
    <property type="match status" value="1"/>
</dbReference>
<dbReference type="InterPro" id="IPR052030">
    <property type="entry name" value="Peptidase_M20/M20A_hydrolases"/>
</dbReference>
<dbReference type="SUPFAM" id="SSF53187">
    <property type="entry name" value="Zn-dependent exopeptidases"/>
    <property type="match status" value="1"/>
</dbReference>
<dbReference type="SUPFAM" id="SSF55031">
    <property type="entry name" value="Bacterial exopeptidase dimerisation domain"/>
    <property type="match status" value="1"/>
</dbReference>
<name>A0A5J6V8K8_9MICO</name>
<evidence type="ECO:0000259" key="2">
    <source>
        <dbReference type="Pfam" id="PF07687"/>
    </source>
</evidence>
<dbReference type="PANTHER" id="PTHR30575:SF0">
    <property type="entry name" value="XAA-ARG DIPEPTIDASE"/>
    <property type="match status" value="1"/>
</dbReference>
<dbReference type="Gene3D" id="3.40.630.10">
    <property type="entry name" value="Zn peptidases"/>
    <property type="match status" value="1"/>
</dbReference>
<dbReference type="InterPro" id="IPR002933">
    <property type="entry name" value="Peptidase_M20"/>
</dbReference>
<dbReference type="InterPro" id="IPR011650">
    <property type="entry name" value="Peptidase_M20_dimer"/>
</dbReference>
<dbReference type="InterPro" id="IPR017439">
    <property type="entry name" value="Amidohydrolase"/>
</dbReference>
<accession>A0A5J6V8K8</accession>
<reference evidence="3 4" key="1">
    <citation type="submission" date="2019-09" db="EMBL/GenBank/DDBJ databases">
        <title>Serinicoccus pratensis sp. nov., isolated from meadow soil.</title>
        <authorList>
            <person name="Zhang W."/>
        </authorList>
    </citation>
    <scope>NUCLEOTIDE SEQUENCE [LARGE SCALE GENOMIC DNA]</scope>
    <source>
        <strain evidence="3 4">W204</strain>
    </source>
</reference>
<organism evidence="3 4">
    <name type="scientific">Ornithinimicrobium pratense</name>
    <dbReference type="NCBI Taxonomy" id="2593973"/>
    <lineage>
        <taxon>Bacteria</taxon>
        <taxon>Bacillati</taxon>
        <taxon>Actinomycetota</taxon>
        <taxon>Actinomycetes</taxon>
        <taxon>Micrococcales</taxon>
        <taxon>Ornithinimicrobiaceae</taxon>
        <taxon>Ornithinimicrobium</taxon>
    </lineage>
</organism>
<dbReference type="Pfam" id="PF01546">
    <property type="entry name" value="Peptidase_M20"/>
    <property type="match status" value="1"/>
</dbReference>
<dbReference type="Gene3D" id="3.30.70.360">
    <property type="match status" value="1"/>
</dbReference>
<dbReference type="InterPro" id="IPR036264">
    <property type="entry name" value="Bact_exopeptidase_dim_dom"/>
</dbReference>
<proteinExistence type="inferred from homology"/>
<dbReference type="GO" id="GO:0046657">
    <property type="term" value="P:folic acid catabolic process"/>
    <property type="evidence" value="ECO:0007669"/>
    <property type="project" value="TreeGrafter"/>
</dbReference>
<evidence type="ECO:0000256" key="1">
    <source>
        <dbReference type="PIRNR" id="PIRNR037226"/>
    </source>
</evidence>
<evidence type="ECO:0000313" key="4">
    <source>
        <dbReference type="Proteomes" id="UP000326546"/>
    </source>
</evidence>
<keyword evidence="4" id="KW-1185">Reference proteome</keyword>
<dbReference type="FunFam" id="3.30.70.360:FF:000004">
    <property type="entry name" value="Peptidase M20 domain-containing protein 2"/>
    <property type="match status" value="1"/>
</dbReference>
<dbReference type="GO" id="GO:0016805">
    <property type="term" value="F:dipeptidase activity"/>
    <property type="evidence" value="ECO:0007669"/>
    <property type="project" value="InterPro"/>
</dbReference>
<dbReference type="PANTHER" id="PTHR30575">
    <property type="entry name" value="PEPTIDASE M20"/>
    <property type="match status" value="1"/>
</dbReference>
<dbReference type="OrthoDB" id="9781032at2"/>
<comment type="similarity">
    <text evidence="1">Belongs to the peptidase M20A family.</text>
</comment>
<dbReference type="EMBL" id="CP044427">
    <property type="protein sequence ID" value="QFG69476.1"/>
    <property type="molecule type" value="Genomic_DNA"/>
</dbReference>
<dbReference type="AlphaFoldDB" id="A0A5J6V8K8"/>
<dbReference type="GO" id="GO:0005737">
    <property type="term" value="C:cytoplasm"/>
    <property type="evidence" value="ECO:0007669"/>
    <property type="project" value="TreeGrafter"/>
</dbReference>
<dbReference type="KEGG" id="serw:FY030_12865"/>
<dbReference type="GO" id="GO:0071713">
    <property type="term" value="F:para-aminobenzoyl-glutamate hydrolase activity"/>
    <property type="evidence" value="ECO:0007669"/>
    <property type="project" value="TreeGrafter"/>
</dbReference>
<gene>
    <name evidence="3" type="ORF">FY030_12865</name>
</gene>
<feature type="domain" description="Peptidase M20 dimerisation" evidence="2">
    <location>
        <begin position="181"/>
        <end position="270"/>
    </location>
</feature>
<protein>
    <recommendedName>
        <fullName evidence="1">Peptidase M20 domain-containing protein 2</fullName>
    </recommendedName>
</protein>
<dbReference type="CDD" id="cd03887">
    <property type="entry name" value="M20_Acy1L2"/>
    <property type="match status" value="1"/>
</dbReference>
<sequence length="406" mass="42170">MPLPGRVLMTGTPRALVLQAVDAVRPLLAEVVHALHADPELSFAEHRAVARLSAVLEGQGVAVETGVHDLSTAFRAVAGSGPFEVVLCAEYDALPEIGHACAHNVIAAGALGAMIALAPLADMLGVRVVLLGTPAEEHGAGKQLMLERGAWDTATVSLMVHPSSGPDRWPDRVDRSAVHRLRATFRGRASHAAAAPEKGVNAGDAAALSLVAIGMLRQQVPDGMRLSAFIREAGVATNIIPALSVVDFEVRGPDVEAEAAVEARVRDCFQGAAIATGCTVEITETEPLYEQVEQDAGLTLLFAEAMAQIGRPLDPADQPVPGGSTDMGNVSRYVPSLHPTVSIRGTDASLHTAEFAAAASTSEAVDAAVDSAKAMALTVVALAADAPLRERYLAAQVSRPPYAASR</sequence>
<dbReference type="Proteomes" id="UP000326546">
    <property type="component" value="Chromosome"/>
</dbReference>
<dbReference type="Pfam" id="PF07687">
    <property type="entry name" value="M20_dimer"/>
    <property type="match status" value="1"/>
</dbReference>
<dbReference type="InterPro" id="IPR017144">
    <property type="entry name" value="Xaa-Arg_dipeptidase"/>
</dbReference>
<evidence type="ECO:0000313" key="3">
    <source>
        <dbReference type="EMBL" id="QFG69476.1"/>
    </source>
</evidence>
<dbReference type="NCBIfam" id="TIGR01891">
    <property type="entry name" value="amidohydrolases"/>
    <property type="match status" value="1"/>
</dbReference>